<dbReference type="EMBL" id="JAFFZM010000006">
    <property type="protein sequence ID" value="MBO8198929.1"/>
    <property type="molecule type" value="Genomic_DNA"/>
</dbReference>
<dbReference type="PROSITE" id="PS51318">
    <property type="entry name" value="TAT"/>
    <property type="match status" value="1"/>
</dbReference>
<dbReference type="GO" id="GO:0005524">
    <property type="term" value="F:ATP binding"/>
    <property type="evidence" value="ECO:0007669"/>
    <property type="project" value="UniProtKB-KW"/>
</dbReference>
<organism evidence="3 4">
    <name type="scientific">Streptomyces smyrnaeus</name>
    <dbReference type="NCBI Taxonomy" id="1387713"/>
    <lineage>
        <taxon>Bacteria</taxon>
        <taxon>Bacillati</taxon>
        <taxon>Actinomycetota</taxon>
        <taxon>Actinomycetes</taxon>
        <taxon>Kitasatosporales</taxon>
        <taxon>Streptomycetaceae</taxon>
        <taxon>Streptomyces</taxon>
    </lineage>
</organism>
<keyword evidence="3" id="KW-0547">Nucleotide-binding</keyword>
<evidence type="ECO:0000256" key="2">
    <source>
        <dbReference type="SAM" id="SignalP"/>
    </source>
</evidence>
<keyword evidence="4" id="KW-1185">Reference proteome</keyword>
<feature type="signal peptide" evidence="2">
    <location>
        <begin position="1"/>
        <end position="32"/>
    </location>
</feature>
<comment type="caution">
    <text evidence="3">The sequence shown here is derived from an EMBL/GenBank/DDBJ whole genome shotgun (WGS) entry which is preliminary data.</text>
</comment>
<evidence type="ECO:0000313" key="3">
    <source>
        <dbReference type="EMBL" id="MBO8198929.1"/>
    </source>
</evidence>
<dbReference type="RefSeq" id="WP_209210719.1">
    <property type="nucleotide sequence ID" value="NZ_JAFFZM010000006.1"/>
</dbReference>
<feature type="region of interest" description="Disordered" evidence="1">
    <location>
        <begin position="37"/>
        <end position="57"/>
    </location>
</feature>
<gene>
    <name evidence="3" type="ORF">JW613_11505</name>
</gene>
<dbReference type="InterPro" id="IPR006311">
    <property type="entry name" value="TAT_signal"/>
</dbReference>
<protein>
    <submittedName>
        <fullName evidence="3">ATP-binding protein</fullName>
    </submittedName>
</protein>
<reference evidence="3 4" key="1">
    <citation type="submission" date="2021-02" db="EMBL/GenBank/DDBJ databases">
        <title>Streptomyces spirodelae sp. nov., isolated from duckweed.</title>
        <authorList>
            <person name="Saimee Y."/>
            <person name="Duangmal K."/>
        </authorList>
    </citation>
    <scope>NUCLEOTIDE SEQUENCE [LARGE SCALE GENOMIC DNA]</scope>
    <source>
        <strain evidence="3 4">DSM 42105</strain>
    </source>
</reference>
<feature type="chain" id="PRO_5045245676" evidence="2">
    <location>
        <begin position="33"/>
        <end position="135"/>
    </location>
</feature>
<keyword evidence="2" id="KW-0732">Signal</keyword>
<name>A0ABS3XU58_9ACTN</name>
<accession>A0ABS3XU58</accession>
<evidence type="ECO:0000313" key="4">
    <source>
        <dbReference type="Proteomes" id="UP000721954"/>
    </source>
</evidence>
<dbReference type="Proteomes" id="UP000721954">
    <property type="component" value="Unassembled WGS sequence"/>
</dbReference>
<proteinExistence type="predicted"/>
<keyword evidence="3" id="KW-0067">ATP-binding</keyword>
<sequence length="135" mass="12793">MSNPLTRRIARTALLTAAGAATVVGAAGAASAVELPASPVGGVSNLDGEGVGNTLDKTARDTTTLAGETGGEAVKQAVPAAGRTVGKTGRTVAPAAQHLAGNAVGEAGDVLGQAASAAADTRLPSTTNLGGLPLG</sequence>
<dbReference type="GeneID" id="96259237"/>
<evidence type="ECO:0000256" key="1">
    <source>
        <dbReference type="SAM" id="MobiDB-lite"/>
    </source>
</evidence>